<keyword evidence="2" id="KW-1185">Reference proteome</keyword>
<dbReference type="SUPFAM" id="SSF54001">
    <property type="entry name" value="Cysteine proteinases"/>
    <property type="match status" value="1"/>
</dbReference>
<sequence>MGLFWFKVLGQLRRHDLVMLYLILMDQFLGALEPSHLMSSRGKLLKQPSNYVPQHINGTKCGFFVLCYIYLFIKSAPHSFSLNEYPYYRYSEINMENKKKHKYFHYVGTKSFANIIEKKSDIWLPYHYKKKLKDHKMSQPSSSSPTIATVDDAYAYVFGKDRGERIRGVGIGPTQKSLWGVGSSQSQKSEKNMQLAKVMKELVDKLKNLESYVMYGKRVQL</sequence>
<dbReference type="Proteomes" id="UP000652761">
    <property type="component" value="Unassembled WGS sequence"/>
</dbReference>
<accession>A0A843X4J5</accession>
<gene>
    <name evidence="1" type="ORF">Taro_046755</name>
</gene>
<comment type="caution">
    <text evidence="1">The sequence shown here is derived from an EMBL/GenBank/DDBJ whole genome shotgun (WGS) entry which is preliminary data.</text>
</comment>
<proteinExistence type="predicted"/>
<evidence type="ECO:0008006" key="3">
    <source>
        <dbReference type="Google" id="ProtNLM"/>
    </source>
</evidence>
<reference evidence="1" key="1">
    <citation type="submission" date="2017-07" db="EMBL/GenBank/DDBJ databases">
        <title>Taro Niue Genome Assembly and Annotation.</title>
        <authorList>
            <person name="Atibalentja N."/>
            <person name="Keating K."/>
            <person name="Fields C.J."/>
        </authorList>
    </citation>
    <scope>NUCLEOTIDE SEQUENCE</scope>
    <source>
        <strain evidence="1">Niue_2</strain>
        <tissue evidence="1">Leaf</tissue>
    </source>
</reference>
<dbReference type="Gene3D" id="3.40.395.10">
    <property type="entry name" value="Adenoviral Proteinase, Chain A"/>
    <property type="match status" value="1"/>
</dbReference>
<protein>
    <recommendedName>
        <fullName evidence="3">Ubiquitin-like protease family profile domain-containing protein</fullName>
    </recommendedName>
</protein>
<dbReference type="InterPro" id="IPR038765">
    <property type="entry name" value="Papain-like_cys_pep_sf"/>
</dbReference>
<name>A0A843X4J5_COLES</name>
<evidence type="ECO:0000313" key="2">
    <source>
        <dbReference type="Proteomes" id="UP000652761"/>
    </source>
</evidence>
<dbReference type="AlphaFoldDB" id="A0A843X4J5"/>
<dbReference type="EMBL" id="NMUH01005845">
    <property type="protein sequence ID" value="MQM13831.1"/>
    <property type="molecule type" value="Genomic_DNA"/>
</dbReference>
<evidence type="ECO:0000313" key="1">
    <source>
        <dbReference type="EMBL" id="MQM13831.1"/>
    </source>
</evidence>
<organism evidence="1 2">
    <name type="scientific">Colocasia esculenta</name>
    <name type="common">Wild taro</name>
    <name type="synonym">Arum esculentum</name>
    <dbReference type="NCBI Taxonomy" id="4460"/>
    <lineage>
        <taxon>Eukaryota</taxon>
        <taxon>Viridiplantae</taxon>
        <taxon>Streptophyta</taxon>
        <taxon>Embryophyta</taxon>
        <taxon>Tracheophyta</taxon>
        <taxon>Spermatophyta</taxon>
        <taxon>Magnoliopsida</taxon>
        <taxon>Liliopsida</taxon>
        <taxon>Araceae</taxon>
        <taxon>Aroideae</taxon>
        <taxon>Colocasieae</taxon>
        <taxon>Colocasia</taxon>
    </lineage>
</organism>